<organism evidence="2 3">
    <name type="scientific">Acanthopleuribacter pedis</name>
    <dbReference type="NCBI Taxonomy" id="442870"/>
    <lineage>
        <taxon>Bacteria</taxon>
        <taxon>Pseudomonadati</taxon>
        <taxon>Acidobacteriota</taxon>
        <taxon>Holophagae</taxon>
        <taxon>Acanthopleuribacterales</taxon>
        <taxon>Acanthopleuribacteraceae</taxon>
        <taxon>Acanthopleuribacter</taxon>
    </lineage>
</organism>
<evidence type="ECO:0000313" key="3">
    <source>
        <dbReference type="Proteomes" id="UP000664417"/>
    </source>
</evidence>
<dbReference type="SUPFAM" id="SSF64288">
    <property type="entry name" value="Chorismate lyase-like"/>
    <property type="match status" value="1"/>
</dbReference>
<sequence>MDTQPMFSTLADALDLNLDAMVAIDGQAMPQPYRDLLVHEGDMTLRLQDHYQTEIHLRALSVVREQERLLRKVLLTRPDGLLVEFGVIRIFLDVFTDEVRPWVESCRYPLGGLLARFNVPRRSELQGFFRIRSDAALEDVLGLERTTDLYGRLNRLVTTDHQTIAEVVEILPPS</sequence>
<evidence type="ECO:0000313" key="1">
    <source>
        <dbReference type="EMBL" id="MBO1317228.1"/>
    </source>
</evidence>
<protein>
    <submittedName>
        <fullName evidence="2">Uncharacterized protein</fullName>
    </submittedName>
</protein>
<name>A0A8J7Q6W6_9BACT</name>
<dbReference type="Proteomes" id="UP000664417">
    <property type="component" value="Unassembled WGS sequence"/>
</dbReference>
<evidence type="ECO:0000313" key="2">
    <source>
        <dbReference type="EMBL" id="MBO1318534.1"/>
    </source>
</evidence>
<dbReference type="Gene3D" id="3.40.1410.10">
    <property type="entry name" value="Chorismate lyase-like"/>
    <property type="match status" value="1"/>
</dbReference>
<dbReference type="InterPro" id="IPR028978">
    <property type="entry name" value="Chorismate_lyase_/UTRA_dom_sf"/>
</dbReference>
<dbReference type="RefSeq" id="WP_207856465.1">
    <property type="nucleotide sequence ID" value="NZ_JAFREP010000002.1"/>
</dbReference>
<accession>A0A8J7Q6W6</accession>
<dbReference type="EMBL" id="JAFREP010000006">
    <property type="protein sequence ID" value="MBO1318534.1"/>
    <property type="molecule type" value="Genomic_DNA"/>
</dbReference>
<proteinExistence type="predicted"/>
<reference evidence="2" key="1">
    <citation type="submission" date="2021-03" db="EMBL/GenBank/DDBJ databases">
        <authorList>
            <person name="Wang G."/>
        </authorList>
    </citation>
    <scope>NUCLEOTIDE SEQUENCE</scope>
    <source>
        <strain evidence="2">KCTC 12899</strain>
    </source>
</reference>
<comment type="caution">
    <text evidence="2">The sequence shown here is derived from an EMBL/GenBank/DDBJ whole genome shotgun (WGS) entry which is preliminary data.</text>
</comment>
<dbReference type="AlphaFoldDB" id="A0A8J7Q6W6"/>
<dbReference type="EMBL" id="JAFREP010000002">
    <property type="protein sequence ID" value="MBO1317228.1"/>
    <property type="molecule type" value="Genomic_DNA"/>
</dbReference>
<keyword evidence="3" id="KW-1185">Reference proteome</keyword>
<gene>
    <name evidence="1" type="ORF">J3U88_02065</name>
    <name evidence="2" type="ORF">J3U88_08700</name>
</gene>